<protein>
    <submittedName>
        <fullName evidence="1">Uncharacterized protein</fullName>
    </submittedName>
</protein>
<keyword evidence="2" id="KW-1185">Reference proteome</keyword>
<dbReference type="EMBL" id="CP004005">
    <property type="protein sequence ID" value="AGH17371.1"/>
    <property type="molecule type" value="Genomic_DNA"/>
</dbReference>
<evidence type="ECO:0000313" key="2">
    <source>
        <dbReference type="Proteomes" id="UP000011820"/>
    </source>
</evidence>
<dbReference type="Proteomes" id="UP000011820">
    <property type="component" value="Chromosome"/>
</dbReference>
<accession>A0ABN4B1U2</accession>
<proteinExistence type="predicted"/>
<sequence>MVENPLWYSHEYDDEAKDLVSAVSRDLITKDY</sequence>
<organism evidence="1 2">
    <name type="scientific">Candidatus Liberibacter asiaticus str. gxpsy</name>
    <dbReference type="NCBI Taxonomy" id="1174529"/>
    <lineage>
        <taxon>Bacteria</taxon>
        <taxon>Pseudomonadati</taxon>
        <taxon>Pseudomonadota</taxon>
        <taxon>Alphaproteobacteria</taxon>
        <taxon>Hyphomicrobiales</taxon>
        <taxon>Rhizobiaceae</taxon>
        <taxon>Liberibacter</taxon>
    </lineage>
</organism>
<reference evidence="1 2" key="1">
    <citation type="journal article" date="2013" name="Genome Announc.">
        <title>Complete Genome Sequence of a Chinese Strain of 'Candidatus Liberibacter asiaticus'.</title>
        <authorList>
            <person name="Lin H."/>
            <person name="Han C.S."/>
            <person name="Liu B."/>
            <person name="Lou B."/>
            <person name="Bai X."/>
            <person name="Deng C."/>
            <person name="Civerolo E.L."/>
            <person name="Gupta G."/>
        </authorList>
    </citation>
    <scope>NUCLEOTIDE SEQUENCE [LARGE SCALE GENOMIC DNA]</scope>
    <source>
        <strain evidence="2">gxpsy</strain>
    </source>
</reference>
<name>A0ABN4B1U2_LIBAS</name>
<gene>
    <name evidence="1" type="ORF">WSI_05025</name>
</gene>
<evidence type="ECO:0000313" key="1">
    <source>
        <dbReference type="EMBL" id="AGH17371.1"/>
    </source>
</evidence>